<evidence type="ECO:0000313" key="1">
    <source>
        <dbReference type="EMBL" id="KAI3727157.1"/>
    </source>
</evidence>
<proteinExistence type="predicted"/>
<accession>A0ACB9BYL4</accession>
<keyword evidence="2" id="KW-1185">Reference proteome</keyword>
<comment type="caution">
    <text evidence="1">The sequence shown here is derived from an EMBL/GenBank/DDBJ whole genome shotgun (WGS) entry which is preliminary data.</text>
</comment>
<reference evidence="1 2" key="2">
    <citation type="journal article" date="2022" name="Mol. Ecol. Resour.">
        <title>The genomes of chicory, endive, great burdock and yacon provide insights into Asteraceae paleo-polyploidization history and plant inulin production.</title>
        <authorList>
            <person name="Fan W."/>
            <person name="Wang S."/>
            <person name="Wang H."/>
            <person name="Wang A."/>
            <person name="Jiang F."/>
            <person name="Liu H."/>
            <person name="Zhao H."/>
            <person name="Xu D."/>
            <person name="Zhang Y."/>
        </authorList>
    </citation>
    <scope>NUCLEOTIDE SEQUENCE [LARGE SCALE GENOMIC DNA]</scope>
    <source>
        <strain evidence="2">cv. Yunnan</strain>
        <tissue evidence="1">Leaves</tissue>
    </source>
</reference>
<gene>
    <name evidence="1" type="ORF">L1987_66967</name>
</gene>
<sequence>MGWDLYDILDPLNWSKLEDMRWFDSSLASILTILLIIVESLKIQVWKIFHKVGNSAIKIQIGPSLG</sequence>
<evidence type="ECO:0000313" key="2">
    <source>
        <dbReference type="Proteomes" id="UP001056120"/>
    </source>
</evidence>
<name>A0ACB9BYL4_9ASTR</name>
<dbReference type="Proteomes" id="UP001056120">
    <property type="component" value="Linkage Group LG22"/>
</dbReference>
<dbReference type="EMBL" id="CM042039">
    <property type="protein sequence ID" value="KAI3727157.1"/>
    <property type="molecule type" value="Genomic_DNA"/>
</dbReference>
<reference evidence="2" key="1">
    <citation type="journal article" date="2022" name="Mol. Ecol. Resour.">
        <title>The genomes of chicory, endive, great burdock and yacon provide insights into Asteraceae palaeo-polyploidization history and plant inulin production.</title>
        <authorList>
            <person name="Fan W."/>
            <person name="Wang S."/>
            <person name="Wang H."/>
            <person name="Wang A."/>
            <person name="Jiang F."/>
            <person name="Liu H."/>
            <person name="Zhao H."/>
            <person name="Xu D."/>
            <person name="Zhang Y."/>
        </authorList>
    </citation>
    <scope>NUCLEOTIDE SEQUENCE [LARGE SCALE GENOMIC DNA]</scope>
    <source>
        <strain evidence="2">cv. Yunnan</strain>
    </source>
</reference>
<protein>
    <submittedName>
        <fullName evidence="1">Uncharacterized protein</fullName>
    </submittedName>
</protein>
<organism evidence="1 2">
    <name type="scientific">Smallanthus sonchifolius</name>
    <dbReference type="NCBI Taxonomy" id="185202"/>
    <lineage>
        <taxon>Eukaryota</taxon>
        <taxon>Viridiplantae</taxon>
        <taxon>Streptophyta</taxon>
        <taxon>Embryophyta</taxon>
        <taxon>Tracheophyta</taxon>
        <taxon>Spermatophyta</taxon>
        <taxon>Magnoliopsida</taxon>
        <taxon>eudicotyledons</taxon>
        <taxon>Gunneridae</taxon>
        <taxon>Pentapetalae</taxon>
        <taxon>asterids</taxon>
        <taxon>campanulids</taxon>
        <taxon>Asterales</taxon>
        <taxon>Asteraceae</taxon>
        <taxon>Asteroideae</taxon>
        <taxon>Heliantheae alliance</taxon>
        <taxon>Millerieae</taxon>
        <taxon>Smallanthus</taxon>
    </lineage>
</organism>